<dbReference type="Proteomes" id="UP000005237">
    <property type="component" value="Unassembled WGS sequence"/>
</dbReference>
<dbReference type="EnsemblMetazoa" id="CJA32463.1">
    <property type="protein sequence ID" value="CJA32463.1"/>
    <property type="gene ID" value="WBGene00208310"/>
</dbReference>
<evidence type="ECO:0000313" key="2">
    <source>
        <dbReference type="Proteomes" id="UP000005237"/>
    </source>
</evidence>
<accession>A0A8R1IJ82</accession>
<dbReference type="AlphaFoldDB" id="A0A8R1IJ82"/>
<organism evidence="1 2">
    <name type="scientific">Caenorhabditis japonica</name>
    <dbReference type="NCBI Taxonomy" id="281687"/>
    <lineage>
        <taxon>Eukaryota</taxon>
        <taxon>Metazoa</taxon>
        <taxon>Ecdysozoa</taxon>
        <taxon>Nematoda</taxon>
        <taxon>Chromadorea</taxon>
        <taxon>Rhabditida</taxon>
        <taxon>Rhabditina</taxon>
        <taxon>Rhabditomorpha</taxon>
        <taxon>Rhabditoidea</taxon>
        <taxon>Rhabditidae</taxon>
        <taxon>Peloderinae</taxon>
        <taxon>Caenorhabditis</taxon>
    </lineage>
</organism>
<proteinExistence type="predicted"/>
<reference evidence="1" key="2">
    <citation type="submission" date="2022-06" db="UniProtKB">
        <authorList>
            <consortium name="EnsemblMetazoa"/>
        </authorList>
    </citation>
    <scope>IDENTIFICATION</scope>
    <source>
        <strain evidence="1">DF5081</strain>
    </source>
</reference>
<name>A0A8R1IJ82_CAEJA</name>
<reference evidence="2" key="1">
    <citation type="submission" date="2010-08" db="EMBL/GenBank/DDBJ databases">
        <authorList>
            <consortium name="Caenorhabditis japonica Sequencing Consortium"/>
            <person name="Wilson R.K."/>
        </authorList>
    </citation>
    <scope>NUCLEOTIDE SEQUENCE [LARGE SCALE GENOMIC DNA]</scope>
    <source>
        <strain evidence="2">DF5081</strain>
    </source>
</reference>
<keyword evidence="2" id="KW-1185">Reference proteome</keyword>
<evidence type="ECO:0000313" key="1">
    <source>
        <dbReference type="EnsemblMetazoa" id="CJA32463.1"/>
    </source>
</evidence>
<protein>
    <submittedName>
        <fullName evidence="1">Uncharacterized protein</fullName>
    </submittedName>
</protein>
<sequence length="78" mass="8821">TVLSLCLPSSQSTSSGVTCHKLGNNRNNFFRSHSCHQHIMTKDRLAALKAAQSEDEQDDDMHMDTGNAQYMEEFFEQV</sequence>